<comment type="caution">
    <text evidence="2">The sequence shown here is derived from an EMBL/GenBank/DDBJ whole genome shotgun (WGS) entry which is preliminary data.</text>
</comment>
<feature type="region of interest" description="Disordered" evidence="1">
    <location>
        <begin position="1"/>
        <end position="25"/>
    </location>
</feature>
<reference evidence="2 3" key="1">
    <citation type="submission" date="2019-12" db="EMBL/GenBank/DDBJ databases">
        <authorList>
            <person name="Floudas D."/>
            <person name="Bentzer J."/>
            <person name="Ahren D."/>
            <person name="Johansson T."/>
            <person name="Persson P."/>
            <person name="Tunlid A."/>
        </authorList>
    </citation>
    <scope>NUCLEOTIDE SEQUENCE [LARGE SCALE GENOMIC DNA]</scope>
    <source>
        <strain evidence="2 3">CBS 102.39</strain>
    </source>
</reference>
<keyword evidence="3" id="KW-1185">Reference proteome</keyword>
<evidence type="ECO:0000313" key="2">
    <source>
        <dbReference type="EMBL" id="KAF4621976.1"/>
    </source>
</evidence>
<dbReference type="EMBL" id="JAACJL010000002">
    <property type="protein sequence ID" value="KAF4621976.1"/>
    <property type="molecule type" value="Genomic_DNA"/>
</dbReference>
<protein>
    <submittedName>
        <fullName evidence="2">Uncharacterized protein</fullName>
    </submittedName>
</protein>
<organism evidence="2 3">
    <name type="scientific">Agrocybe pediades</name>
    <dbReference type="NCBI Taxonomy" id="84607"/>
    <lineage>
        <taxon>Eukaryota</taxon>
        <taxon>Fungi</taxon>
        <taxon>Dikarya</taxon>
        <taxon>Basidiomycota</taxon>
        <taxon>Agaricomycotina</taxon>
        <taxon>Agaricomycetes</taxon>
        <taxon>Agaricomycetidae</taxon>
        <taxon>Agaricales</taxon>
        <taxon>Agaricineae</taxon>
        <taxon>Strophariaceae</taxon>
        <taxon>Agrocybe</taxon>
    </lineage>
</organism>
<dbReference type="AlphaFoldDB" id="A0A8H4R3A3"/>
<dbReference type="Proteomes" id="UP000521872">
    <property type="component" value="Unassembled WGS sequence"/>
</dbReference>
<gene>
    <name evidence="2" type="ORF">D9613_009060</name>
</gene>
<sequence length="145" mass="16360">MPNQSTEPPPSGSSESTFPADWTMPEKPNLAKECGGYIFGFSITPHQVLEMADKMGIDPKCPYSSCVDAVYERLMQDLPPAWRYTAFGYLTKVPGGPTITTKVLLHNTNANEEERDRLPDLESIKQVFERICAKDGPRWFKYARI</sequence>
<evidence type="ECO:0000313" key="3">
    <source>
        <dbReference type="Proteomes" id="UP000521872"/>
    </source>
</evidence>
<name>A0A8H4R3A3_9AGAR</name>
<proteinExistence type="predicted"/>
<evidence type="ECO:0000256" key="1">
    <source>
        <dbReference type="SAM" id="MobiDB-lite"/>
    </source>
</evidence>
<accession>A0A8H4R3A3</accession>